<proteinExistence type="predicted"/>
<evidence type="ECO:0000313" key="2">
    <source>
        <dbReference type="Proteomes" id="UP001597267"/>
    </source>
</evidence>
<dbReference type="RefSeq" id="WP_125715405.1">
    <property type="nucleotide sequence ID" value="NZ_JBHTOP010000007.1"/>
</dbReference>
<dbReference type="Proteomes" id="UP001597267">
    <property type="component" value="Unassembled WGS sequence"/>
</dbReference>
<evidence type="ECO:0000313" key="1">
    <source>
        <dbReference type="EMBL" id="MFD1671401.1"/>
    </source>
</evidence>
<dbReference type="EMBL" id="JBHTOP010000007">
    <property type="protein sequence ID" value="MFD1671401.1"/>
    <property type="molecule type" value="Genomic_DNA"/>
</dbReference>
<gene>
    <name evidence="1" type="ORF">ACFQ5M_04760</name>
</gene>
<name>A0ABW4J4V8_9LACO</name>
<keyword evidence="2" id="KW-1185">Reference proteome</keyword>
<comment type="caution">
    <text evidence="1">The sequence shown here is derived from an EMBL/GenBank/DDBJ whole genome shotgun (WGS) entry which is preliminary data.</text>
</comment>
<reference evidence="2" key="1">
    <citation type="journal article" date="2019" name="Int. J. Syst. Evol. Microbiol.">
        <title>The Global Catalogue of Microorganisms (GCM) 10K type strain sequencing project: providing services to taxonomists for standard genome sequencing and annotation.</title>
        <authorList>
            <consortium name="The Broad Institute Genomics Platform"/>
            <consortium name="The Broad Institute Genome Sequencing Center for Infectious Disease"/>
            <person name="Wu L."/>
            <person name="Ma J."/>
        </authorList>
    </citation>
    <scope>NUCLEOTIDE SEQUENCE [LARGE SCALE GENOMIC DNA]</scope>
    <source>
        <strain evidence="2">CCM 8896</strain>
    </source>
</reference>
<protein>
    <submittedName>
        <fullName evidence="1">Uncharacterized protein</fullName>
    </submittedName>
</protein>
<accession>A0ABW4J4V8</accession>
<organism evidence="1 2">
    <name type="scientific">Agrilactobacillus yilanensis</name>
    <dbReference type="NCBI Taxonomy" id="2485997"/>
    <lineage>
        <taxon>Bacteria</taxon>
        <taxon>Bacillati</taxon>
        <taxon>Bacillota</taxon>
        <taxon>Bacilli</taxon>
        <taxon>Lactobacillales</taxon>
        <taxon>Lactobacillaceae</taxon>
        <taxon>Agrilactobacillus</taxon>
    </lineage>
</organism>
<sequence>MQQGEIAKLADWLEAHKTGIADRSTKLDKKQIFKIIDALKIFQQPIITYFDMTEDQYDQAESDHKFTIEEGRHKLTEIKDRIMINHLDGTLTSGELNFTYNHETSIKDTYQVKVDLNILTYGLEVLGAAAAIVDLAEIKQHLSKDAAMSLAIAAYAIDAWQKRQQ</sequence>